<evidence type="ECO:0000256" key="1">
    <source>
        <dbReference type="SAM" id="SignalP"/>
    </source>
</evidence>
<protein>
    <submittedName>
        <fullName evidence="2">Uncharacterized protein</fullName>
    </submittedName>
</protein>
<gene>
    <name evidence="2" type="ORF">K8W20_16915</name>
</gene>
<organism evidence="2 3">
    <name type="scientific">Pseudomonas lactis</name>
    <dbReference type="NCBI Taxonomy" id="1615674"/>
    <lineage>
        <taxon>Bacteria</taxon>
        <taxon>Pseudomonadati</taxon>
        <taxon>Pseudomonadota</taxon>
        <taxon>Gammaproteobacteria</taxon>
        <taxon>Pseudomonadales</taxon>
        <taxon>Pseudomonadaceae</taxon>
        <taxon>Pseudomonas</taxon>
    </lineage>
</organism>
<evidence type="ECO:0000313" key="2">
    <source>
        <dbReference type="EMBL" id="HJH20382.1"/>
    </source>
</evidence>
<dbReference type="Proteomes" id="UP000752172">
    <property type="component" value="Unassembled WGS sequence"/>
</dbReference>
<name>A0A921NK83_9PSED</name>
<dbReference type="RefSeq" id="WP_032894187.1">
    <property type="nucleotide sequence ID" value="NZ_DYTS01000299.1"/>
</dbReference>
<comment type="caution">
    <text evidence="2">The sequence shown here is derived from an EMBL/GenBank/DDBJ whole genome shotgun (WGS) entry which is preliminary data.</text>
</comment>
<evidence type="ECO:0000313" key="3">
    <source>
        <dbReference type="Proteomes" id="UP000752172"/>
    </source>
</evidence>
<sequence>MTVASHLMACMALSLLPMAAQAAADIAPVEHPLIEVVNKTKTPLDIIQGKWITVVLPGESQQVEDSKTRPLTIATKTREAAIRFVTLSYAKGCKAQTCLLITGE</sequence>
<keyword evidence="1" id="KW-0732">Signal</keyword>
<dbReference type="AlphaFoldDB" id="A0A921NK83"/>
<feature type="signal peptide" evidence="1">
    <location>
        <begin position="1"/>
        <end position="22"/>
    </location>
</feature>
<accession>A0A921NK83</accession>
<reference evidence="2" key="2">
    <citation type="submission" date="2021-09" db="EMBL/GenBank/DDBJ databases">
        <authorList>
            <person name="Gilroy R."/>
        </authorList>
    </citation>
    <scope>NUCLEOTIDE SEQUENCE</scope>
    <source>
        <strain evidence="2">ChiSjej2B20-17149</strain>
    </source>
</reference>
<dbReference type="EMBL" id="DYTS01000299">
    <property type="protein sequence ID" value="HJH20382.1"/>
    <property type="molecule type" value="Genomic_DNA"/>
</dbReference>
<proteinExistence type="predicted"/>
<reference evidence="2" key="1">
    <citation type="journal article" date="2021" name="PeerJ">
        <title>Extensive microbial diversity within the chicken gut microbiome revealed by metagenomics and culture.</title>
        <authorList>
            <person name="Gilroy R."/>
            <person name="Ravi A."/>
            <person name="Getino M."/>
            <person name="Pursley I."/>
            <person name="Horton D.L."/>
            <person name="Alikhan N.F."/>
            <person name="Baker D."/>
            <person name="Gharbi K."/>
            <person name="Hall N."/>
            <person name="Watson M."/>
            <person name="Adriaenssens E.M."/>
            <person name="Foster-Nyarko E."/>
            <person name="Jarju S."/>
            <person name="Secka A."/>
            <person name="Antonio M."/>
            <person name="Oren A."/>
            <person name="Chaudhuri R.R."/>
            <person name="La Ragione R."/>
            <person name="Hildebrand F."/>
            <person name="Pallen M.J."/>
        </authorList>
    </citation>
    <scope>NUCLEOTIDE SEQUENCE</scope>
    <source>
        <strain evidence="2">ChiSjej2B20-17149</strain>
    </source>
</reference>
<feature type="chain" id="PRO_5036803436" evidence="1">
    <location>
        <begin position="23"/>
        <end position="104"/>
    </location>
</feature>